<sequence length="152" mass="16795">MDENELRWQLRQLPRELDPPRDLWPGIAARLQAPAPRRRRPWLGVLAMAASLCLAVGVAFYLRGPAAPAPGLEAELVQREAEALTREYQAALREFEGAPLPEPLAPALATLDDSAAEIREALSEQPGSARLLDQLKRTYTRRLALTQRAVVG</sequence>
<dbReference type="OrthoDB" id="5999392at2"/>
<dbReference type="PATRIC" id="fig|1384054.3.peg.1955"/>
<evidence type="ECO:0000313" key="2">
    <source>
        <dbReference type="EMBL" id="KFN45804.1"/>
    </source>
</evidence>
<dbReference type="eggNOG" id="ENOG5032SC5">
    <property type="taxonomic scope" value="Bacteria"/>
</dbReference>
<evidence type="ECO:0000313" key="3">
    <source>
        <dbReference type="Proteomes" id="UP000029392"/>
    </source>
</evidence>
<keyword evidence="3" id="KW-1185">Reference proteome</keyword>
<dbReference type="Proteomes" id="UP000029392">
    <property type="component" value="Unassembled WGS sequence"/>
</dbReference>
<accession>A0A091B4J0</accession>
<dbReference type="RefSeq" id="WP_043804012.1">
    <property type="nucleotide sequence ID" value="NZ_AVCH01000176.1"/>
</dbReference>
<gene>
    <name evidence="2" type="ORF">N790_09205</name>
</gene>
<keyword evidence="1" id="KW-0472">Membrane</keyword>
<organism evidence="2 3">
    <name type="scientific">Arenimonas malthae CC-JY-1</name>
    <dbReference type="NCBI Taxonomy" id="1384054"/>
    <lineage>
        <taxon>Bacteria</taxon>
        <taxon>Pseudomonadati</taxon>
        <taxon>Pseudomonadota</taxon>
        <taxon>Gammaproteobacteria</taxon>
        <taxon>Lysobacterales</taxon>
        <taxon>Lysobacteraceae</taxon>
        <taxon>Arenimonas</taxon>
    </lineage>
</organism>
<proteinExistence type="predicted"/>
<reference evidence="2 3" key="1">
    <citation type="submission" date="2013-09" db="EMBL/GenBank/DDBJ databases">
        <title>Genome sequencing of Arenimonas malthae.</title>
        <authorList>
            <person name="Chen F."/>
            <person name="Wang G."/>
        </authorList>
    </citation>
    <scope>NUCLEOTIDE SEQUENCE [LARGE SCALE GENOMIC DNA]</scope>
    <source>
        <strain evidence="2 3">CC-JY-1</strain>
    </source>
</reference>
<comment type="caution">
    <text evidence="2">The sequence shown here is derived from an EMBL/GenBank/DDBJ whole genome shotgun (WGS) entry which is preliminary data.</text>
</comment>
<keyword evidence="1" id="KW-1133">Transmembrane helix</keyword>
<protein>
    <submittedName>
        <fullName evidence="2">Uncharacterized protein</fullName>
    </submittedName>
</protein>
<feature type="transmembrane region" description="Helical" evidence="1">
    <location>
        <begin position="42"/>
        <end position="62"/>
    </location>
</feature>
<name>A0A091B4J0_9GAMM</name>
<evidence type="ECO:0000256" key="1">
    <source>
        <dbReference type="SAM" id="Phobius"/>
    </source>
</evidence>
<dbReference type="AlphaFoldDB" id="A0A091B4J0"/>
<dbReference type="STRING" id="1384054.N790_09205"/>
<keyword evidence="1" id="KW-0812">Transmembrane</keyword>
<dbReference type="EMBL" id="AVCH01000176">
    <property type="protein sequence ID" value="KFN45804.1"/>
    <property type="molecule type" value="Genomic_DNA"/>
</dbReference>